<protein>
    <submittedName>
        <fullName evidence="1">KLF2 Krueppel-like factor 2</fullName>
    </submittedName>
</protein>
<dbReference type="AlphaFoldDB" id="W0FPE8"/>
<evidence type="ECO:0000313" key="1">
    <source>
        <dbReference type="EMBL" id="AHF24855.1"/>
    </source>
</evidence>
<name>W0FPE8_9BACT</name>
<proteinExistence type="predicted"/>
<sequence>MVNDSKKRRDTPLQKCHVWTTPLAEKSFVPIGHGVFVASPALCFLQAARSLSYFEHVELGYELCGAYSRTPGSGNGFINRYSQLATPKQIASLCDKLEYAPGRKAALRAIRRVLPNSKSPAETDMAIKIVFSLIEGGYGLPHPELNGEVPLTDEAAQIAGKQRVYPDVMWRKEKLCLEYESHLHHELASDRISDSIRRNALGCMGFKVITVTPSQLKSITEFDGIMSEVARHLKIRMRPTSKKTFERRFALNEAIKKRMRDDLKPTEWPYI</sequence>
<organism evidence="1">
    <name type="scientific">uncultured bacterium Contig1491</name>
    <dbReference type="NCBI Taxonomy" id="1393439"/>
    <lineage>
        <taxon>Bacteria</taxon>
        <taxon>environmental samples</taxon>
    </lineage>
</organism>
<dbReference type="EMBL" id="KC246808">
    <property type="protein sequence ID" value="AHF24855.1"/>
    <property type="molecule type" value="Genomic_DNA"/>
</dbReference>
<reference evidence="1" key="1">
    <citation type="journal article" date="2013" name="PLoS ONE">
        <title>Metagenomic insights into the carbohydrate-active enzymes carried by the microorganisms adhering to solid digesta in the rumen of cows.</title>
        <authorList>
            <person name="Wang L."/>
            <person name="Hatem A."/>
            <person name="Catalyurek U.V."/>
            <person name="Morrison M."/>
            <person name="Yu Z."/>
        </authorList>
    </citation>
    <scope>NUCLEOTIDE SEQUENCE</scope>
</reference>
<accession>W0FPE8</accession>